<sequence>MTQQAMSSQHLLSETELYMVYLEVARRDHDWRIRALYGEKQRPASHTPFRPLSESVFQQRRQAVANLLQGPLRFQQQLLRRAHYYRVDVQQLLAGKSKPAAPAAPILGLPLGTTPPLSSGNQTA</sequence>
<gene>
    <name evidence="2" type="ORF">UC8_04330</name>
</gene>
<accession>A0A5B9QN84</accession>
<evidence type="ECO:0000313" key="2">
    <source>
        <dbReference type="EMBL" id="QEG38476.1"/>
    </source>
</evidence>
<protein>
    <submittedName>
        <fullName evidence="2">Uncharacterized protein</fullName>
    </submittedName>
</protein>
<dbReference type="RefSeq" id="WP_068137378.1">
    <property type="nucleotide sequence ID" value="NZ_CP042914.1"/>
</dbReference>
<dbReference type="OrthoDB" id="283568at2"/>
<feature type="region of interest" description="Disordered" evidence="1">
    <location>
        <begin position="100"/>
        <end position="124"/>
    </location>
</feature>
<proteinExistence type="predicted"/>
<name>A0A5B9QN84_9BACT</name>
<dbReference type="EMBL" id="CP042914">
    <property type="protein sequence ID" value="QEG38476.1"/>
    <property type="molecule type" value="Genomic_DNA"/>
</dbReference>
<reference evidence="2 3" key="1">
    <citation type="submission" date="2019-08" db="EMBL/GenBank/DDBJ databases">
        <title>Deep-cultivation of Planctomycetes and their phenomic and genomic characterization uncovers novel biology.</title>
        <authorList>
            <person name="Wiegand S."/>
            <person name="Jogler M."/>
            <person name="Boedeker C."/>
            <person name="Pinto D."/>
            <person name="Vollmers J."/>
            <person name="Rivas-Marin E."/>
            <person name="Kohn T."/>
            <person name="Peeters S.H."/>
            <person name="Heuer A."/>
            <person name="Rast P."/>
            <person name="Oberbeckmann S."/>
            <person name="Bunk B."/>
            <person name="Jeske O."/>
            <person name="Meyerdierks A."/>
            <person name="Storesund J.E."/>
            <person name="Kallscheuer N."/>
            <person name="Luecker S."/>
            <person name="Lage O.M."/>
            <person name="Pohl T."/>
            <person name="Merkel B.J."/>
            <person name="Hornburger P."/>
            <person name="Mueller R.-W."/>
            <person name="Bruemmer F."/>
            <person name="Labrenz M."/>
            <person name="Spormann A.M."/>
            <person name="Op den Camp H."/>
            <person name="Overmann J."/>
            <person name="Amann R."/>
            <person name="Jetten M.S.M."/>
            <person name="Mascher T."/>
            <person name="Medema M.H."/>
            <person name="Devos D.P."/>
            <person name="Kaster A.-K."/>
            <person name="Ovreas L."/>
            <person name="Rohde M."/>
            <person name="Galperin M.Y."/>
            <person name="Jogler C."/>
        </authorList>
    </citation>
    <scope>NUCLEOTIDE SEQUENCE [LARGE SCALE GENOMIC DNA]</scope>
    <source>
        <strain evidence="2 3">UC8</strain>
    </source>
</reference>
<dbReference type="AlphaFoldDB" id="A0A5B9QN84"/>
<dbReference type="Proteomes" id="UP000325286">
    <property type="component" value="Chromosome"/>
</dbReference>
<organism evidence="2 3">
    <name type="scientific">Roseimaritima ulvae</name>
    <dbReference type="NCBI Taxonomy" id="980254"/>
    <lineage>
        <taxon>Bacteria</taxon>
        <taxon>Pseudomonadati</taxon>
        <taxon>Planctomycetota</taxon>
        <taxon>Planctomycetia</taxon>
        <taxon>Pirellulales</taxon>
        <taxon>Pirellulaceae</taxon>
        <taxon>Roseimaritima</taxon>
    </lineage>
</organism>
<keyword evidence="3" id="KW-1185">Reference proteome</keyword>
<evidence type="ECO:0000313" key="3">
    <source>
        <dbReference type="Proteomes" id="UP000325286"/>
    </source>
</evidence>
<evidence type="ECO:0000256" key="1">
    <source>
        <dbReference type="SAM" id="MobiDB-lite"/>
    </source>
</evidence>
<dbReference type="KEGG" id="rul:UC8_04330"/>